<evidence type="ECO:0000313" key="3">
    <source>
        <dbReference type="EMBL" id="CAI9270331.1"/>
    </source>
</evidence>
<proteinExistence type="predicted"/>
<organism evidence="3 4">
    <name type="scientific">Lactuca saligna</name>
    <name type="common">Willowleaf lettuce</name>
    <dbReference type="NCBI Taxonomy" id="75948"/>
    <lineage>
        <taxon>Eukaryota</taxon>
        <taxon>Viridiplantae</taxon>
        <taxon>Streptophyta</taxon>
        <taxon>Embryophyta</taxon>
        <taxon>Tracheophyta</taxon>
        <taxon>Spermatophyta</taxon>
        <taxon>Magnoliopsida</taxon>
        <taxon>eudicotyledons</taxon>
        <taxon>Gunneridae</taxon>
        <taxon>Pentapetalae</taxon>
        <taxon>asterids</taxon>
        <taxon>campanulids</taxon>
        <taxon>Asterales</taxon>
        <taxon>Asteraceae</taxon>
        <taxon>Cichorioideae</taxon>
        <taxon>Cichorieae</taxon>
        <taxon>Lactucinae</taxon>
        <taxon>Lactuca</taxon>
    </lineage>
</organism>
<dbReference type="Proteomes" id="UP001177003">
    <property type="component" value="Chromosome 2"/>
</dbReference>
<dbReference type="EMBL" id="OX465078">
    <property type="protein sequence ID" value="CAI9270331.1"/>
    <property type="molecule type" value="Genomic_DNA"/>
</dbReference>
<keyword evidence="1" id="KW-0611">Plant defense</keyword>
<keyword evidence="4" id="KW-1185">Reference proteome</keyword>
<feature type="domain" description="Disease resistance protein At4g27190-like leucine-rich repeats" evidence="2">
    <location>
        <begin position="251"/>
        <end position="302"/>
    </location>
</feature>
<dbReference type="PANTHER" id="PTHR33463:SF222">
    <property type="entry name" value="NB-ARC-RELATED"/>
    <property type="match status" value="1"/>
</dbReference>
<dbReference type="Gene3D" id="3.80.10.10">
    <property type="entry name" value="Ribonuclease Inhibitor"/>
    <property type="match status" value="1"/>
</dbReference>
<reference evidence="3" key="1">
    <citation type="submission" date="2023-04" db="EMBL/GenBank/DDBJ databases">
        <authorList>
            <person name="Vijverberg K."/>
            <person name="Xiong W."/>
            <person name="Schranz E."/>
        </authorList>
    </citation>
    <scope>NUCLEOTIDE SEQUENCE</scope>
</reference>
<dbReference type="AlphaFoldDB" id="A0AA35YDY0"/>
<sequence>MLCLAFSMLDDDENAPEIDMINVISKTEIILEVDGNIPNVESSIHPIPSLNHLRGLNVWRCNNVEVVFEIESSSNSSSSTDFTTTLHKYNHQPPPLLLPHLKSLWLEDVERMSDVWKFNWKKLVIPQNQSQSYSFHNLTTIYMEKCHSIMYLFSPVMGKLLPNLKEVEIWNCDGIVEVVSNRDINDENEEIISSTHTNTFSSFPLLDLLFLQSLPRLKSIDGGTTITTTSIHDQFKCSQVGVASWFLCQYSKKITISTCPALSRVFPSNVVGRLLKLEELRIWNCKSIVELFETEWANNNGVDSSNVGDGSDDTCTAITIPRSANMTLLQLPVKDHH</sequence>
<feature type="domain" description="Disease resistance protein At4g27190-like leucine-rich repeats" evidence="2">
    <location>
        <begin position="119"/>
        <end position="220"/>
    </location>
</feature>
<dbReference type="PANTHER" id="PTHR33463">
    <property type="entry name" value="NB-ARC DOMAIN-CONTAINING PROTEIN-RELATED"/>
    <property type="match status" value="1"/>
</dbReference>
<evidence type="ECO:0000259" key="2">
    <source>
        <dbReference type="Pfam" id="PF23247"/>
    </source>
</evidence>
<protein>
    <recommendedName>
        <fullName evidence="2">Disease resistance protein At4g27190-like leucine-rich repeats domain-containing protein</fullName>
    </recommendedName>
</protein>
<dbReference type="SUPFAM" id="SSF52047">
    <property type="entry name" value="RNI-like"/>
    <property type="match status" value="1"/>
</dbReference>
<gene>
    <name evidence="3" type="ORF">LSALG_LOCUS10649</name>
</gene>
<dbReference type="InterPro" id="IPR050905">
    <property type="entry name" value="Plant_NBS-LRR"/>
</dbReference>
<evidence type="ECO:0000313" key="4">
    <source>
        <dbReference type="Proteomes" id="UP001177003"/>
    </source>
</evidence>
<name>A0AA35YDY0_LACSI</name>
<dbReference type="Pfam" id="PF23247">
    <property type="entry name" value="LRR_RPS2"/>
    <property type="match status" value="2"/>
</dbReference>
<dbReference type="InterPro" id="IPR057135">
    <property type="entry name" value="At4g27190-like_LRR"/>
</dbReference>
<evidence type="ECO:0000256" key="1">
    <source>
        <dbReference type="ARBA" id="ARBA00022821"/>
    </source>
</evidence>
<accession>A0AA35YDY0</accession>
<dbReference type="InterPro" id="IPR032675">
    <property type="entry name" value="LRR_dom_sf"/>
</dbReference>